<dbReference type="SUPFAM" id="SSF47027">
    <property type="entry name" value="Acyl-CoA binding protein"/>
    <property type="match status" value="1"/>
</dbReference>
<dbReference type="GO" id="GO:0006631">
    <property type="term" value="P:fatty acid metabolic process"/>
    <property type="evidence" value="ECO:0007669"/>
    <property type="project" value="TreeGrafter"/>
</dbReference>
<feature type="region of interest" description="Disordered" evidence="7">
    <location>
        <begin position="341"/>
        <end position="377"/>
    </location>
</feature>
<evidence type="ECO:0000256" key="1">
    <source>
        <dbReference type="ARBA" id="ARBA00004167"/>
    </source>
</evidence>
<evidence type="ECO:0000256" key="4">
    <source>
        <dbReference type="ARBA" id="ARBA00022989"/>
    </source>
</evidence>
<comment type="subcellular location">
    <subcellularLocation>
        <location evidence="1">Membrane</location>
        <topology evidence="1">Single-pass membrane protein</topology>
    </subcellularLocation>
</comment>
<evidence type="ECO:0000313" key="10">
    <source>
        <dbReference type="Proteomes" id="UP000028990"/>
    </source>
</evidence>
<dbReference type="GO" id="GO:0000062">
    <property type="term" value="F:fatty-acyl-CoA binding"/>
    <property type="evidence" value="ECO:0007669"/>
    <property type="project" value="InterPro"/>
</dbReference>
<keyword evidence="6" id="KW-0446">Lipid-binding</keyword>
<dbReference type="Proteomes" id="UP000028990">
    <property type="component" value="Unassembled WGS sequence"/>
</dbReference>
<feature type="region of interest" description="Disordered" evidence="7">
    <location>
        <begin position="152"/>
        <end position="172"/>
    </location>
</feature>
<dbReference type="GO" id="GO:0016020">
    <property type="term" value="C:membrane"/>
    <property type="evidence" value="ECO:0007669"/>
    <property type="project" value="UniProtKB-SubCell"/>
</dbReference>
<evidence type="ECO:0000313" key="9">
    <source>
        <dbReference type="EMBL" id="KFO34481.1"/>
    </source>
</evidence>
<dbReference type="FunFam" id="1.20.80.10:FF:000010">
    <property type="entry name" value="Acyl-CoA-binding domain-containing protein 5"/>
    <property type="match status" value="1"/>
</dbReference>
<dbReference type="Pfam" id="PF00887">
    <property type="entry name" value="ACBP"/>
    <property type="match status" value="1"/>
</dbReference>
<evidence type="ECO:0000256" key="7">
    <source>
        <dbReference type="SAM" id="MobiDB-lite"/>
    </source>
</evidence>
<organism evidence="9 10">
    <name type="scientific">Fukomys damarensis</name>
    <name type="common">Damaraland mole rat</name>
    <name type="synonym">Cryptomys damarensis</name>
    <dbReference type="NCBI Taxonomy" id="885580"/>
    <lineage>
        <taxon>Eukaryota</taxon>
        <taxon>Metazoa</taxon>
        <taxon>Chordata</taxon>
        <taxon>Craniata</taxon>
        <taxon>Vertebrata</taxon>
        <taxon>Euteleostomi</taxon>
        <taxon>Mammalia</taxon>
        <taxon>Eutheria</taxon>
        <taxon>Euarchontoglires</taxon>
        <taxon>Glires</taxon>
        <taxon>Rodentia</taxon>
        <taxon>Hystricomorpha</taxon>
        <taxon>Bathyergidae</taxon>
        <taxon>Fukomys</taxon>
    </lineage>
</organism>
<gene>
    <name evidence="9" type="ORF">H920_04120</name>
</gene>
<dbReference type="EMBL" id="KN121951">
    <property type="protein sequence ID" value="KFO34481.1"/>
    <property type="molecule type" value="Genomic_DNA"/>
</dbReference>
<evidence type="ECO:0000256" key="6">
    <source>
        <dbReference type="ARBA" id="ARBA00023121"/>
    </source>
</evidence>
<keyword evidence="3" id="KW-0812">Transmembrane</keyword>
<keyword evidence="4" id="KW-0472">Membrane</keyword>
<keyword evidence="2" id="KW-0813">Transport</keyword>
<dbReference type="PANTHER" id="PTHR23310:SF6">
    <property type="entry name" value="ACYL-COA-BINDING DOMAIN-CONTAINING PROTEIN 5"/>
    <property type="match status" value="1"/>
</dbReference>
<feature type="domain" description="ACB" evidence="8">
    <location>
        <begin position="22"/>
        <end position="111"/>
    </location>
</feature>
<dbReference type="InterPro" id="IPR000582">
    <property type="entry name" value="Acyl-CoA-binding_protein"/>
</dbReference>
<evidence type="ECO:0000256" key="3">
    <source>
        <dbReference type="ARBA" id="ARBA00022692"/>
    </source>
</evidence>
<keyword evidence="10" id="KW-1185">Reference proteome</keyword>
<evidence type="ECO:0000256" key="5">
    <source>
        <dbReference type="ARBA" id="ARBA00023054"/>
    </source>
</evidence>
<sequence>MDRSWEYGRHWWQEMVDMKSVQETRFKAAIKVIQSLPKNGLFWLTHEMMLKFYSICKQANEGAYKLSRPGFLDPIGRYKWDAWSSLGGMTKEEVMIAYVEEMKKIIETTLMTEKEELLHAIGPFYEIVGDKKSGRSSDLTSDLGNALTSTPSAKTVIGKAESPDSGAESEEEEFLEEAKAAEQSDTDMKVTTKSGKYKNLKIIVNNGYGKDSFIQDIQDDIQAISSLNGGGVKEVKPVEQNLEQTGKIAVCIQQDINDDHVEDISGTWHLTSDSDSEVYCDYKEQFGQEESLDNFTSSSGIFQYYMGSDPNKPLDNSVFSEAVQGPPGTGNIGTMQVAAVEGKGEVKHGGEDGRSNSGAAHEDGDMEMETAQGAASE</sequence>
<evidence type="ECO:0000259" key="8">
    <source>
        <dbReference type="PROSITE" id="PS51228"/>
    </source>
</evidence>
<dbReference type="PANTHER" id="PTHR23310">
    <property type="entry name" value="ACYL-COA-BINDING PROTEIN, ACBP"/>
    <property type="match status" value="1"/>
</dbReference>
<reference evidence="9 10" key="1">
    <citation type="submission" date="2013-11" db="EMBL/GenBank/DDBJ databases">
        <title>The Damaraland mole rat (Fukomys damarensis) genome and evolution of African mole rats.</title>
        <authorList>
            <person name="Gladyshev V.N."/>
            <person name="Fang X."/>
        </authorList>
    </citation>
    <scope>NUCLEOTIDE SEQUENCE [LARGE SCALE GENOMIC DNA]</scope>
    <source>
        <tissue evidence="9">Liver</tissue>
    </source>
</reference>
<dbReference type="PRINTS" id="PR00689">
    <property type="entry name" value="ACOABINDINGP"/>
</dbReference>
<keyword evidence="5" id="KW-0175">Coiled coil</keyword>
<evidence type="ECO:0000256" key="2">
    <source>
        <dbReference type="ARBA" id="ARBA00022448"/>
    </source>
</evidence>
<protein>
    <submittedName>
        <fullName evidence="9">Acyl-CoA-binding domain-containing protein 5</fullName>
    </submittedName>
</protein>
<dbReference type="InterPro" id="IPR014352">
    <property type="entry name" value="FERM/acyl-CoA-bd_prot_sf"/>
</dbReference>
<dbReference type="InterPro" id="IPR035984">
    <property type="entry name" value="Acyl-CoA-binding_sf"/>
</dbReference>
<dbReference type="GO" id="GO:0005777">
    <property type="term" value="C:peroxisome"/>
    <property type="evidence" value="ECO:0007669"/>
    <property type="project" value="TreeGrafter"/>
</dbReference>
<proteinExistence type="predicted"/>
<accession>A0A091EGB3</accession>
<name>A0A091EGB3_FUKDA</name>
<dbReference type="PROSITE" id="PS51228">
    <property type="entry name" value="ACB_2"/>
    <property type="match status" value="1"/>
</dbReference>
<dbReference type="AlphaFoldDB" id="A0A091EGB3"/>
<keyword evidence="4" id="KW-1133">Transmembrane helix</keyword>
<dbReference type="Gene3D" id="1.20.80.10">
    <property type="match status" value="1"/>
</dbReference>
<feature type="compositionally biased region" description="Basic and acidic residues" evidence="7">
    <location>
        <begin position="342"/>
        <end position="354"/>
    </location>
</feature>